<gene>
    <name evidence="1" type="ordered locus">Slin_4258</name>
</gene>
<dbReference type="AlphaFoldDB" id="D2QKS6"/>
<dbReference type="EMBL" id="CP001769">
    <property type="protein sequence ID" value="ADB40242.1"/>
    <property type="molecule type" value="Genomic_DNA"/>
</dbReference>
<name>D2QKS6_SPILD</name>
<reference evidence="1 2" key="1">
    <citation type="journal article" date="2010" name="Stand. Genomic Sci.">
        <title>Complete genome sequence of Spirosoma linguale type strain (1).</title>
        <authorList>
            <person name="Lail K."/>
            <person name="Sikorski J."/>
            <person name="Saunders E."/>
            <person name="Lapidus A."/>
            <person name="Glavina Del Rio T."/>
            <person name="Copeland A."/>
            <person name="Tice H."/>
            <person name="Cheng J.-F."/>
            <person name="Lucas S."/>
            <person name="Nolan M."/>
            <person name="Bruce D."/>
            <person name="Goodwin L."/>
            <person name="Pitluck S."/>
            <person name="Ivanova N."/>
            <person name="Mavromatis K."/>
            <person name="Ovchinnikova G."/>
            <person name="Pati A."/>
            <person name="Chen A."/>
            <person name="Palaniappan K."/>
            <person name="Land M."/>
            <person name="Hauser L."/>
            <person name="Chang Y.-J."/>
            <person name="Jeffries C.D."/>
            <person name="Chain P."/>
            <person name="Brettin T."/>
            <person name="Detter J.C."/>
            <person name="Schuetze A."/>
            <person name="Rohde M."/>
            <person name="Tindall B.J."/>
            <person name="Goeker M."/>
            <person name="Bristow J."/>
            <person name="Eisen J.A."/>
            <person name="Markowitz V."/>
            <person name="Hugenholtz P."/>
            <person name="Kyrpides N.C."/>
            <person name="Klenk H.-P."/>
            <person name="Chen F."/>
        </authorList>
    </citation>
    <scope>NUCLEOTIDE SEQUENCE [LARGE SCALE GENOMIC DNA]</scope>
    <source>
        <strain evidence="2">ATCC 33905 / DSM 74 / LMG 10896 / Claus 1</strain>
    </source>
</reference>
<dbReference type="HOGENOM" id="CLU_626605_0_0_10"/>
<evidence type="ECO:0000313" key="1">
    <source>
        <dbReference type="EMBL" id="ADB40242.1"/>
    </source>
</evidence>
<dbReference type="Proteomes" id="UP000002028">
    <property type="component" value="Chromosome"/>
</dbReference>
<organism evidence="1 2">
    <name type="scientific">Spirosoma linguale (strain ATCC 33905 / DSM 74 / LMG 10896 / Claus 1)</name>
    <dbReference type="NCBI Taxonomy" id="504472"/>
    <lineage>
        <taxon>Bacteria</taxon>
        <taxon>Pseudomonadati</taxon>
        <taxon>Bacteroidota</taxon>
        <taxon>Cytophagia</taxon>
        <taxon>Cytophagales</taxon>
        <taxon>Cytophagaceae</taxon>
        <taxon>Spirosoma</taxon>
    </lineage>
</organism>
<accession>D2QKS6</accession>
<protein>
    <submittedName>
        <fullName evidence="1">Uncharacterized protein</fullName>
    </submittedName>
</protein>
<sequence>MDNQTLFAQTYQQIVSGALGGGNPNFQMFANPIDFNWPTAPTGQVARQAYSLMSCAPKYQAVGTFNFGDASFFDNFKQVLTLLTFKVSPAQQKNLSDLNNEVVASQKAVNTLVASATSDYQTQLANNGLEGMKVIYPPDGLFGSFYNATHWKKDREKANATAQAKYEAYSDLVAQLTIDQSLKDILAKIAVPTGPTSGPAPVGWTKVAGADGVITFEPYYGLDSDGQTLLANLSAGSAGGFSVNLDASKSQDDMSKVFAGFAASGGGWFWSANVSGSYSNTNISESDSNIQATISVKSSASIPVEIGSWYDGGFMTKLAKNEAGSGFSFTPPWQAKGNGSNTVFGENGLLSCRVRSLVAVTGLSVTITMSSSTYNSVASEWAAASSLNIGCFSFSGYAGGSNYSVSTTGNQTTITINDTSTDPQIIGAVLAFPGIGEIN</sequence>
<evidence type="ECO:0000313" key="2">
    <source>
        <dbReference type="Proteomes" id="UP000002028"/>
    </source>
</evidence>
<dbReference type="RefSeq" id="WP_012928750.1">
    <property type="nucleotide sequence ID" value="NC_013730.1"/>
</dbReference>
<dbReference type="KEGG" id="sli:Slin_4258"/>
<proteinExistence type="predicted"/>
<keyword evidence="2" id="KW-1185">Reference proteome</keyword>